<dbReference type="Proteomes" id="UP000236161">
    <property type="component" value="Unassembled WGS sequence"/>
</dbReference>
<gene>
    <name evidence="1" type="ORF">AXF42_Ash010973</name>
</gene>
<evidence type="ECO:0000313" key="1">
    <source>
        <dbReference type="EMBL" id="PKA45633.1"/>
    </source>
</evidence>
<organism evidence="1 2">
    <name type="scientific">Apostasia shenzhenica</name>
    <dbReference type="NCBI Taxonomy" id="1088818"/>
    <lineage>
        <taxon>Eukaryota</taxon>
        <taxon>Viridiplantae</taxon>
        <taxon>Streptophyta</taxon>
        <taxon>Embryophyta</taxon>
        <taxon>Tracheophyta</taxon>
        <taxon>Spermatophyta</taxon>
        <taxon>Magnoliopsida</taxon>
        <taxon>Liliopsida</taxon>
        <taxon>Asparagales</taxon>
        <taxon>Orchidaceae</taxon>
        <taxon>Apostasioideae</taxon>
        <taxon>Apostasia</taxon>
    </lineage>
</organism>
<accession>A0A2H9ZQR0</accession>
<sequence>MLAVSIRLARANTCTGPRGCSYSHNTSARSASDATNSVWVTSTKYLAHVTLRRQLLLPSIPTHRTT</sequence>
<evidence type="ECO:0000313" key="2">
    <source>
        <dbReference type="Proteomes" id="UP000236161"/>
    </source>
</evidence>
<keyword evidence="2" id="KW-1185">Reference proteome</keyword>
<protein>
    <submittedName>
        <fullName evidence="1">Uncharacterized protein</fullName>
    </submittedName>
</protein>
<reference evidence="1 2" key="1">
    <citation type="journal article" date="2017" name="Nature">
        <title>The Apostasia genome and the evolution of orchids.</title>
        <authorList>
            <person name="Zhang G.Q."/>
            <person name="Liu K.W."/>
            <person name="Li Z."/>
            <person name="Lohaus R."/>
            <person name="Hsiao Y.Y."/>
            <person name="Niu S.C."/>
            <person name="Wang J.Y."/>
            <person name="Lin Y.C."/>
            <person name="Xu Q."/>
            <person name="Chen L.J."/>
            <person name="Yoshida K."/>
            <person name="Fujiwara S."/>
            <person name="Wang Z.W."/>
            <person name="Zhang Y.Q."/>
            <person name="Mitsuda N."/>
            <person name="Wang M."/>
            <person name="Liu G.H."/>
            <person name="Pecoraro L."/>
            <person name="Huang H.X."/>
            <person name="Xiao X.J."/>
            <person name="Lin M."/>
            <person name="Wu X.Y."/>
            <person name="Wu W.L."/>
            <person name="Chen Y.Y."/>
            <person name="Chang S.B."/>
            <person name="Sakamoto S."/>
            <person name="Ohme-Takagi M."/>
            <person name="Yagi M."/>
            <person name="Zeng S.J."/>
            <person name="Shen C.Y."/>
            <person name="Yeh C.M."/>
            <person name="Luo Y.B."/>
            <person name="Tsai W.C."/>
            <person name="Van de Peer Y."/>
            <person name="Liu Z.J."/>
        </authorList>
    </citation>
    <scope>NUCLEOTIDE SEQUENCE [LARGE SCALE GENOMIC DNA]</scope>
    <source>
        <strain evidence="2">cv. Shenzhen</strain>
        <tissue evidence="1">Stem</tissue>
    </source>
</reference>
<proteinExistence type="predicted"/>
<dbReference type="EMBL" id="KZ454830">
    <property type="protein sequence ID" value="PKA45633.1"/>
    <property type="molecule type" value="Genomic_DNA"/>
</dbReference>
<dbReference type="AlphaFoldDB" id="A0A2H9ZQR0"/>
<name>A0A2H9ZQR0_9ASPA</name>